<dbReference type="GO" id="GO:0005829">
    <property type="term" value="C:cytosol"/>
    <property type="evidence" value="ECO:0007669"/>
    <property type="project" value="TreeGrafter"/>
</dbReference>
<dbReference type="GO" id="GO:1902387">
    <property type="term" value="F:ceramide 1-phosphate binding"/>
    <property type="evidence" value="ECO:0007669"/>
    <property type="project" value="TreeGrafter"/>
</dbReference>
<evidence type="ECO:0000256" key="1">
    <source>
        <dbReference type="ARBA" id="ARBA00022448"/>
    </source>
</evidence>
<dbReference type="Gene3D" id="1.10.3520.10">
    <property type="entry name" value="Glycolipid transfer protein"/>
    <property type="match status" value="1"/>
</dbReference>
<dbReference type="FunFam" id="1.10.3520.10:FF:000001">
    <property type="entry name" value="Pleckstrin domain-containing family A member 8"/>
    <property type="match status" value="1"/>
</dbReference>
<feature type="domain" description="Glycolipid transfer protein" evidence="2">
    <location>
        <begin position="25"/>
        <end position="167"/>
    </location>
</feature>
<protein>
    <submittedName>
        <fullName evidence="3">Glycolipid transfer protein domain-containing protein</fullName>
    </submittedName>
</protein>
<evidence type="ECO:0000313" key="4">
    <source>
        <dbReference type="Proteomes" id="UP001182556"/>
    </source>
</evidence>
<dbReference type="Pfam" id="PF08718">
    <property type="entry name" value="GLTP"/>
    <property type="match status" value="1"/>
</dbReference>
<dbReference type="InterPro" id="IPR036497">
    <property type="entry name" value="GLTP_sf"/>
</dbReference>
<sequence length="203" mass="22628">MSDNKQFFETITKSFEDVPITEAGVDTAAFCEAAENLVKIFSLFGNPAFAVVQSDLTNNIAKVRAYLAANPESGKTLESLLAAEKAAHPNLKDRKASEGLMWLLRGLKFTARGLRHNLQNPTEELSVSFTKGYEDSLKKWHGMMVRPVFYLAMKACPYRATFYPKLGTPESEVLPKLEAWLSALEEIVKREEGVFKAGNYGEI</sequence>
<dbReference type="Proteomes" id="UP001182556">
    <property type="component" value="Unassembled WGS sequence"/>
</dbReference>
<dbReference type="AlphaFoldDB" id="A0AAD9L8A1"/>
<dbReference type="GO" id="GO:0016020">
    <property type="term" value="C:membrane"/>
    <property type="evidence" value="ECO:0007669"/>
    <property type="project" value="TreeGrafter"/>
</dbReference>
<organism evidence="3 4">
    <name type="scientific">Papiliotrema laurentii</name>
    <name type="common">Cryptococcus laurentii</name>
    <dbReference type="NCBI Taxonomy" id="5418"/>
    <lineage>
        <taxon>Eukaryota</taxon>
        <taxon>Fungi</taxon>
        <taxon>Dikarya</taxon>
        <taxon>Basidiomycota</taxon>
        <taxon>Agaricomycotina</taxon>
        <taxon>Tremellomycetes</taxon>
        <taxon>Tremellales</taxon>
        <taxon>Rhynchogastremaceae</taxon>
        <taxon>Papiliotrema</taxon>
    </lineage>
</organism>
<evidence type="ECO:0000313" key="3">
    <source>
        <dbReference type="EMBL" id="KAK1926302.1"/>
    </source>
</evidence>
<comment type="caution">
    <text evidence="3">The sequence shown here is derived from an EMBL/GenBank/DDBJ whole genome shotgun (WGS) entry which is preliminary data.</text>
</comment>
<dbReference type="GO" id="GO:1902388">
    <property type="term" value="F:ceramide 1-phosphate transfer activity"/>
    <property type="evidence" value="ECO:0007669"/>
    <property type="project" value="TreeGrafter"/>
</dbReference>
<keyword evidence="1" id="KW-0813">Transport</keyword>
<dbReference type="InterPro" id="IPR014830">
    <property type="entry name" value="Glycolipid_transfer_prot_dom"/>
</dbReference>
<dbReference type="EMBL" id="JAODAN010000002">
    <property type="protein sequence ID" value="KAK1926302.1"/>
    <property type="molecule type" value="Genomic_DNA"/>
</dbReference>
<accession>A0AAD9L8A1</accession>
<reference evidence="3" key="1">
    <citation type="submission" date="2023-02" db="EMBL/GenBank/DDBJ databases">
        <title>Identification and recombinant expression of a fungal hydrolase from Papiliotrema laurentii that hydrolyzes apple cutin and clears colloidal polyester polyurethane.</title>
        <authorList>
            <consortium name="DOE Joint Genome Institute"/>
            <person name="Roman V.A."/>
            <person name="Bojanowski C."/>
            <person name="Crable B.R."/>
            <person name="Wagner D.N."/>
            <person name="Hung C.S."/>
            <person name="Nadeau L.J."/>
            <person name="Schratz L."/>
            <person name="Haridas S."/>
            <person name="Pangilinan J."/>
            <person name="Lipzen A."/>
            <person name="Na H."/>
            <person name="Yan M."/>
            <person name="Ng V."/>
            <person name="Grigoriev I.V."/>
            <person name="Spatafora J.W."/>
            <person name="Barlow D."/>
            <person name="Biffinger J."/>
            <person name="Kelley-Loughnane N."/>
            <person name="Varaljay V.A."/>
            <person name="Crookes-Goodson W.J."/>
        </authorList>
    </citation>
    <scope>NUCLEOTIDE SEQUENCE</scope>
    <source>
        <strain evidence="3">5307AH</strain>
    </source>
</reference>
<name>A0AAD9L8A1_PAPLA</name>
<gene>
    <name evidence="3" type="ORF">DB88DRAFT_481379</name>
</gene>
<dbReference type="SUPFAM" id="SSF110004">
    <property type="entry name" value="Glycolipid transfer protein, GLTP"/>
    <property type="match status" value="1"/>
</dbReference>
<dbReference type="PANTHER" id="PTHR10219">
    <property type="entry name" value="GLYCOLIPID TRANSFER PROTEIN-RELATED"/>
    <property type="match status" value="1"/>
</dbReference>
<evidence type="ECO:0000259" key="2">
    <source>
        <dbReference type="Pfam" id="PF08718"/>
    </source>
</evidence>
<proteinExistence type="predicted"/>
<keyword evidence="4" id="KW-1185">Reference proteome</keyword>
<dbReference type="PANTHER" id="PTHR10219:SF25">
    <property type="entry name" value="PLECKSTRIN HOMOLOGY DOMAIN-CONTAINING FAMILY A MEMBER 8"/>
    <property type="match status" value="1"/>
</dbReference>